<evidence type="ECO:0000259" key="2">
    <source>
        <dbReference type="Pfam" id="PF00589"/>
    </source>
</evidence>
<dbReference type="InterPro" id="IPR011010">
    <property type="entry name" value="DNA_brk_join_enz"/>
</dbReference>
<dbReference type="Pfam" id="PF00589">
    <property type="entry name" value="Phage_integrase"/>
    <property type="match status" value="1"/>
</dbReference>
<accession>A0ABP9P8W4</accession>
<keyword evidence="1" id="KW-0233">DNA recombination</keyword>
<dbReference type="InterPro" id="IPR002104">
    <property type="entry name" value="Integrase_catalytic"/>
</dbReference>
<dbReference type="InterPro" id="IPR013762">
    <property type="entry name" value="Integrase-like_cat_sf"/>
</dbReference>
<evidence type="ECO:0000313" key="3">
    <source>
        <dbReference type="EMBL" id="GAA5142669.1"/>
    </source>
</evidence>
<evidence type="ECO:0000313" key="4">
    <source>
        <dbReference type="Proteomes" id="UP001500804"/>
    </source>
</evidence>
<name>A0ABP9P8W4_9PSEU</name>
<proteinExistence type="predicted"/>
<evidence type="ECO:0000256" key="1">
    <source>
        <dbReference type="ARBA" id="ARBA00023172"/>
    </source>
</evidence>
<feature type="domain" description="Tyr recombinase" evidence="2">
    <location>
        <begin position="21"/>
        <end position="138"/>
    </location>
</feature>
<protein>
    <recommendedName>
        <fullName evidence="2">Tyr recombinase domain-containing protein</fullName>
    </recommendedName>
</protein>
<dbReference type="EMBL" id="BAABJO010000062">
    <property type="protein sequence ID" value="GAA5142669.1"/>
    <property type="molecule type" value="Genomic_DNA"/>
</dbReference>
<keyword evidence="4" id="KW-1185">Reference proteome</keyword>
<reference evidence="4" key="1">
    <citation type="journal article" date="2019" name="Int. J. Syst. Evol. Microbiol.">
        <title>The Global Catalogue of Microorganisms (GCM) 10K type strain sequencing project: providing services to taxonomists for standard genome sequencing and annotation.</title>
        <authorList>
            <consortium name="The Broad Institute Genomics Platform"/>
            <consortium name="The Broad Institute Genome Sequencing Center for Infectious Disease"/>
            <person name="Wu L."/>
            <person name="Ma J."/>
        </authorList>
    </citation>
    <scope>NUCLEOTIDE SEQUENCE [LARGE SCALE GENOMIC DNA]</scope>
    <source>
        <strain evidence="4">JCM 18302</strain>
    </source>
</reference>
<dbReference type="SUPFAM" id="SSF56349">
    <property type="entry name" value="DNA breaking-rejoining enzymes"/>
    <property type="match status" value="1"/>
</dbReference>
<gene>
    <name evidence="3" type="ORF">GCM10023320_83200</name>
</gene>
<dbReference type="Proteomes" id="UP001500804">
    <property type="component" value="Unassembled WGS sequence"/>
</dbReference>
<dbReference type="Gene3D" id="1.10.443.10">
    <property type="entry name" value="Intergrase catalytic core"/>
    <property type="match status" value="1"/>
</dbReference>
<organism evidence="3 4">
    <name type="scientific">Pseudonocardia adelaidensis</name>
    <dbReference type="NCBI Taxonomy" id="648754"/>
    <lineage>
        <taxon>Bacteria</taxon>
        <taxon>Bacillati</taxon>
        <taxon>Actinomycetota</taxon>
        <taxon>Actinomycetes</taxon>
        <taxon>Pseudonocardiales</taxon>
        <taxon>Pseudonocardiaceae</taxon>
        <taxon>Pseudonocardia</taxon>
    </lineage>
</organism>
<dbReference type="RefSeq" id="WP_345613452.1">
    <property type="nucleotide sequence ID" value="NZ_BAABJO010000062.1"/>
</dbReference>
<comment type="caution">
    <text evidence="3">The sequence shown here is derived from an EMBL/GenBank/DDBJ whole genome shotgun (WGS) entry which is preliminary data.</text>
</comment>
<sequence length="160" mass="17825">MGSCARCAETRVDLDRAVLTIRTSIAQKGTHTWEKDTKTHQQRRIALDDNTVSLLRAYREQCEQDAAAAGLTVAPNGRLFSAAVDHSTWLRPSSVSNRYARMCARLGWDMNLHQLRHYSATELIAAGVDVRTVAGRLGPWRRRLNNASRIHSMGGPTNGR</sequence>